<name>A0A0E9XNI1_ANGAN</name>
<keyword evidence="1" id="KW-0393">Immunoglobulin domain</keyword>
<sequence length="141" mass="14991">MLKISGVLAEDAGDYYCQQHAYSPYTFGGGTRLDVGSNIRPALTVLLSSNAELTSKGTATLICIANRGFPSDWTLSWKVDGQGKTSAPGRGVMEKDGLYSWSSTLTLTADEWAKAASLTCEASQGSQSPVTQTLRKADCTE</sequence>
<organism evidence="3">
    <name type="scientific">Anguilla anguilla</name>
    <name type="common">European freshwater eel</name>
    <name type="synonym">Muraena anguilla</name>
    <dbReference type="NCBI Taxonomy" id="7936"/>
    <lineage>
        <taxon>Eukaryota</taxon>
        <taxon>Metazoa</taxon>
        <taxon>Chordata</taxon>
        <taxon>Craniata</taxon>
        <taxon>Vertebrata</taxon>
        <taxon>Euteleostomi</taxon>
        <taxon>Actinopterygii</taxon>
        <taxon>Neopterygii</taxon>
        <taxon>Teleostei</taxon>
        <taxon>Anguilliformes</taxon>
        <taxon>Anguillidae</taxon>
        <taxon>Anguilla</taxon>
    </lineage>
</organism>
<dbReference type="SMART" id="SM00407">
    <property type="entry name" value="IGc1"/>
    <property type="match status" value="1"/>
</dbReference>
<feature type="domain" description="Ig-like" evidence="2">
    <location>
        <begin position="41"/>
        <end position="131"/>
    </location>
</feature>
<dbReference type="SUPFAM" id="SSF48726">
    <property type="entry name" value="Immunoglobulin"/>
    <property type="match status" value="2"/>
</dbReference>
<dbReference type="AlphaFoldDB" id="A0A0E9XNI1"/>
<evidence type="ECO:0000256" key="1">
    <source>
        <dbReference type="ARBA" id="ARBA00023319"/>
    </source>
</evidence>
<dbReference type="Pfam" id="PF07654">
    <property type="entry name" value="C1-set"/>
    <property type="match status" value="1"/>
</dbReference>
<dbReference type="EMBL" id="GBXM01004596">
    <property type="protein sequence ID" value="JAI03982.1"/>
    <property type="molecule type" value="Transcribed_RNA"/>
</dbReference>
<dbReference type="InterPro" id="IPR013783">
    <property type="entry name" value="Ig-like_fold"/>
</dbReference>
<evidence type="ECO:0000259" key="2">
    <source>
        <dbReference type="PROSITE" id="PS50835"/>
    </source>
</evidence>
<reference evidence="3" key="2">
    <citation type="journal article" date="2015" name="Fish Shellfish Immunol.">
        <title>Early steps in the European eel (Anguilla anguilla)-Vibrio vulnificus interaction in the gills: Role of the RtxA13 toxin.</title>
        <authorList>
            <person name="Callol A."/>
            <person name="Pajuelo D."/>
            <person name="Ebbesson L."/>
            <person name="Teles M."/>
            <person name="MacKenzie S."/>
            <person name="Amaro C."/>
        </authorList>
    </citation>
    <scope>NUCLEOTIDE SEQUENCE</scope>
</reference>
<evidence type="ECO:0000313" key="3">
    <source>
        <dbReference type="EMBL" id="JAI03982.1"/>
    </source>
</evidence>
<protein>
    <recommendedName>
        <fullName evidence="2">Ig-like domain-containing protein</fullName>
    </recommendedName>
</protein>
<dbReference type="InterPro" id="IPR003597">
    <property type="entry name" value="Ig_C1-set"/>
</dbReference>
<dbReference type="InterPro" id="IPR050380">
    <property type="entry name" value="Immune_Resp_Modulators"/>
</dbReference>
<dbReference type="Gene3D" id="2.60.40.10">
    <property type="entry name" value="Immunoglobulins"/>
    <property type="match status" value="2"/>
</dbReference>
<proteinExistence type="predicted"/>
<dbReference type="PROSITE" id="PS50835">
    <property type="entry name" value="IG_LIKE"/>
    <property type="match status" value="1"/>
</dbReference>
<dbReference type="InterPro" id="IPR036179">
    <property type="entry name" value="Ig-like_dom_sf"/>
</dbReference>
<dbReference type="InterPro" id="IPR007110">
    <property type="entry name" value="Ig-like_dom"/>
</dbReference>
<dbReference type="PANTHER" id="PTHR23411">
    <property type="entry name" value="TAPASIN"/>
    <property type="match status" value="1"/>
</dbReference>
<reference evidence="3" key="1">
    <citation type="submission" date="2014-11" db="EMBL/GenBank/DDBJ databases">
        <authorList>
            <person name="Amaro Gonzalez C."/>
        </authorList>
    </citation>
    <scope>NUCLEOTIDE SEQUENCE</scope>
</reference>
<accession>A0A0E9XNI1</accession>